<proteinExistence type="predicted"/>
<dbReference type="SMART" id="SM00530">
    <property type="entry name" value="HTH_XRE"/>
    <property type="match status" value="1"/>
</dbReference>
<dbReference type="CDD" id="cd00093">
    <property type="entry name" value="HTH_XRE"/>
    <property type="match status" value="1"/>
</dbReference>
<gene>
    <name evidence="2" type="ORF">LCGC14_2926530</name>
</gene>
<dbReference type="GO" id="GO:0003677">
    <property type="term" value="F:DNA binding"/>
    <property type="evidence" value="ECO:0007669"/>
    <property type="project" value="InterPro"/>
</dbReference>
<dbReference type="InterPro" id="IPR010982">
    <property type="entry name" value="Lambda_DNA-bd_dom_sf"/>
</dbReference>
<feature type="domain" description="HTH cro/C1-type" evidence="1">
    <location>
        <begin position="10"/>
        <end position="66"/>
    </location>
</feature>
<dbReference type="Gene3D" id="1.10.260.40">
    <property type="entry name" value="lambda repressor-like DNA-binding domains"/>
    <property type="match status" value="1"/>
</dbReference>
<dbReference type="SUPFAM" id="SSF47413">
    <property type="entry name" value="lambda repressor-like DNA-binding domains"/>
    <property type="match status" value="1"/>
</dbReference>
<sequence length="185" mass="20743">MTTQNWGVLIRQARLVRGLTQEHLGQLTGASRRWISKVETGRVHLPTAKTVRLLCRALDLPELEVWKLIAGVNSEDGLTTDERLFLWFFPHFPGATRRIFVQMGLALAREVQGCEHTEFVPTCWSCMVEGAKVLRDGHSTLSANILKRRIHGISDSDCELLIHLTRRVQPTLHKVGVAASEDGDA</sequence>
<dbReference type="AlphaFoldDB" id="A0A0F8Y902"/>
<dbReference type="Pfam" id="PF13560">
    <property type="entry name" value="HTH_31"/>
    <property type="match status" value="1"/>
</dbReference>
<dbReference type="EMBL" id="LAZR01058301">
    <property type="protein sequence ID" value="KKK70185.1"/>
    <property type="molecule type" value="Genomic_DNA"/>
</dbReference>
<name>A0A0F8Y902_9ZZZZ</name>
<evidence type="ECO:0000313" key="2">
    <source>
        <dbReference type="EMBL" id="KKK70185.1"/>
    </source>
</evidence>
<dbReference type="InterPro" id="IPR001387">
    <property type="entry name" value="Cro/C1-type_HTH"/>
</dbReference>
<protein>
    <recommendedName>
        <fullName evidence="1">HTH cro/C1-type domain-containing protein</fullName>
    </recommendedName>
</protein>
<comment type="caution">
    <text evidence="2">The sequence shown here is derived from an EMBL/GenBank/DDBJ whole genome shotgun (WGS) entry which is preliminary data.</text>
</comment>
<evidence type="ECO:0000259" key="1">
    <source>
        <dbReference type="PROSITE" id="PS50943"/>
    </source>
</evidence>
<reference evidence="2" key="1">
    <citation type="journal article" date="2015" name="Nature">
        <title>Complex archaea that bridge the gap between prokaryotes and eukaryotes.</title>
        <authorList>
            <person name="Spang A."/>
            <person name="Saw J.H."/>
            <person name="Jorgensen S.L."/>
            <person name="Zaremba-Niedzwiedzka K."/>
            <person name="Martijn J."/>
            <person name="Lind A.E."/>
            <person name="van Eijk R."/>
            <person name="Schleper C."/>
            <person name="Guy L."/>
            <person name="Ettema T.J."/>
        </authorList>
    </citation>
    <scope>NUCLEOTIDE SEQUENCE</scope>
</reference>
<accession>A0A0F8Y902</accession>
<organism evidence="2">
    <name type="scientific">marine sediment metagenome</name>
    <dbReference type="NCBI Taxonomy" id="412755"/>
    <lineage>
        <taxon>unclassified sequences</taxon>
        <taxon>metagenomes</taxon>
        <taxon>ecological metagenomes</taxon>
    </lineage>
</organism>
<dbReference type="PROSITE" id="PS50943">
    <property type="entry name" value="HTH_CROC1"/>
    <property type="match status" value="1"/>
</dbReference>